<protein>
    <submittedName>
        <fullName evidence="3">Uncharacterized protein</fullName>
    </submittedName>
</protein>
<feature type="compositionally biased region" description="Low complexity" evidence="1">
    <location>
        <begin position="362"/>
        <end position="373"/>
    </location>
</feature>
<keyword evidence="2" id="KW-0472">Membrane</keyword>
<reference evidence="3 4" key="1">
    <citation type="submission" date="2012-09" db="EMBL/GenBank/DDBJ databases">
        <title>The Genome Sequence of Actinobaculum massiliae ACS-171-V-COL2.</title>
        <authorList>
            <consortium name="The Broad Institute Genome Sequencing Platform"/>
            <person name="Earl A."/>
            <person name="Ward D."/>
            <person name="Feldgarden M."/>
            <person name="Gevers D."/>
            <person name="Saerens B."/>
            <person name="Vaneechoutte M."/>
            <person name="Walker B."/>
            <person name="Young S.K."/>
            <person name="Zeng Q."/>
            <person name="Gargeya S."/>
            <person name="Fitzgerald M."/>
            <person name="Haas B."/>
            <person name="Abouelleil A."/>
            <person name="Alvarado L."/>
            <person name="Arachchi H.M."/>
            <person name="Berlin A."/>
            <person name="Chapman S.B."/>
            <person name="Goldberg J."/>
            <person name="Griggs A."/>
            <person name="Gujja S."/>
            <person name="Hansen M."/>
            <person name="Howarth C."/>
            <person name="Imamovic A."/>
            <person name="Larimer J."/>
            <person name="McCowen C."/>
            <person name="Montmayeur A."/>
            <person name="Murphy C."/>
            <person name="Neiman D."/>
            <person name="Pearson M."/>
            <person name="Priest M."/>
            <person name="Roberts A."/>
            <person name="Saif S."/>
            <person name="Shea T."/>
            <person name="Sisk P."/>
            <person name="Sykes S."/>
            <person name="Wortman J."/>
            <person name="Nusbaum C."/>
            <person name="Birren B."/>
        </authorList>
    </citation>
    <scope>NUCLEOTIDE SEQUENCE [LARGE SCALE GENOMIC DNA]</scope>
    <source>
        <strain evidence="4">ACS-171-V-Col2</strain>
    </source>
</reference>
<feature type="compositionally biased region" description="Basic and acidic residues" evidence="1">
    <location>
        <begin position="463"/>
        <end position="480"/>
    </location>
</feature>
<evidence type="ECO:0000313" key="3">
    <source>
        <dbReference type="EMBL" id="EKU95327.1"/>
    </source>
</evidence>
<feature type="region of interest" description="Disordered" evidence="1">
    <location>
        <begin position="226"/>
        <end position="255"/>
    </location>
</feature>
<evidence type="ECO:0000313" key="4">
    <source>
        <dbReference type="Proteomes" id="UP000009888"/>
    </source>
</evidence>
<dbReference type="AlphaFoldDB" id="K9EWJ3"/>
<keyword evidence="4" id="KW-1185">Reference proteome</keyword>
<evidence type="ECO:0000256" key="2">
    <source>
        <dbReference type="SAM" id="Phobius"/>
    </source>
</evidence>
<feature type="region of interest" description="Disordered" evidence="1">
    <location>
        <begin position="290"/>
        <end position="334"/>
    </location>
</feature>
<dbReference type="EMBL" id="AGWL01000005">
    <property type="protein sequence ID" value="EKU95327.1"/>
    <property type="molecule type" value="Genomic_DNA"/>
</dbReference>
<feature type="transmembrane region" description="Helical" evidence="2">
    <location>
        <begin position="163"/>
        <end position="182"/>
    </location>
</feature>
<sequence length="505" mass="53756">MSSGVVNNKSTSIFTPFTSLFRGCVRIEKTSQNTRRACAKEPGLTHKVSFVNIQGYALLVAVVLLVAYVIPGLFKRRAVIAETRLDERYAENLRMLRLPRQQEEGDGERGSLFLKIPEVIMEGNGGNAPREKRSSRDVRELARDRARRRARIAQRKANRQRGIAGGIALLVLAVVFAVVCALTSFSWIWFGIVCGLAVVYGAGFAYLFAQMKSGDDADREEIAALTKKLNGPRGGTSQSRRPAMPRTGRSAASASSAYSAASSSSARSAYSADPDDDSISYEAELADADDAVEGDDLGKANDRTAQVARESARRTSRARSSRSNMRTQNAPAGKAGINVTLERGIISASDFQPISGSRRELAQAQAGTPATAGSWRREGARPAGAAGAAGNRLGGVAGTARTGGAQGREAEELPSYTVKPGTGAGTANAAACRVVDAPIERQTVKPYQAPAEETVAVPYRPKQIGEKLNGKGQVEADRPTGDVPVARDGLHGGNALDELLRRRRA</sequence>
<feature type="transmembrane region" description="Helical" evidence="2">
    <location>
        <begin position="53"/>
        <end position="74"/>
    </location>
</feature>
<dbReference type="HOGENOM" id="CLU_594013_0_0_11"/>
<organism evidence="3 4">
    <name type="scientific">Actinobaculum massiliense ACS-171-V-Col2</name>
    <dbReference type="NCBI Taxonomy" id="883066"/>
    <lineage>
        <taxon>Bacteria</taxon>
        <taxon>Bacillati</taxon>
        <taxon>Actinomycetota</taxon>
        <taxon>Actinomycetes</taxon>
        <taxon>Actinomycetales</taxon>
        <taxon>Actinomycetaceae</taxon>
        <taxon>Actinobaculum</taxon>
    </lineage>
</organism>
<feature type="compositionally biased region" description="Low complexity" evidence="1">
    <location>
        <begin position="381"/>
        <end position="391"/>
    </location>
</feature>
<dbReference type="eggNOG" id="ENOG5032AE7">
    <property type="taxonomic scope" value="Bacteria"/>
</dbReference>
<dbReference type="Proteomes" id="UP000009888">
    <property type="component" value="Unassembled WGS sequence"/>
</dbReference>
<gene>
    <name evidence="3" type="ORF">HMPREF9233_01088</name>
</gene>
<feature type="region of interest" description="Disordered" evidence="1">
    <location>
        <begin position="458"/>
        <end position="505"/>
    </location>
</feature>
<feature type="transmembrane region" description="Helical" evidence="2">
    <location>
        <begin position="188"/>
        <end position="209"/>
    </location>
</feature>
<comment type="caution">
    <text evidence="3">The sequence shown here is derived from an EMBL/GenBank/DDBJ whole genome shotgun (WGS) entry which is preliminary data.</text>
</comment>
<keyword evidence="2" id="KW-0812">Transmembrane</keyword>
<proteinExistence type="predicted"/>
<feature type="region of interest" description="Disordered" evidence="1">
    <location>
        <begin position="358"/>
        <end position="418"/>
    </location>
</feature>
<dbReference type="PATRIC" id="fig|883066.3.peg.1142"/>
<accession>K9EWJ3</accession>
<name>K9EWJ3_9ACTO</name>
<keyword evidence="2" id="KW-1133">Transmembrane helix</keyword>
<evidence type="ECO:0000256" key="1">
    <source>
        <dbReference type="SAM" id="MobiDB-lite"/>
    </source>
</evidence>